<dbReference type="AlphaFoldDB" id="A0A7X6QYK8"/>
<evidence type="ECO:0000259" key="2">
    <source>
        <dbReference type="Pfam" id="PF03235"/>
    </source>
</evidence>
<proteinExistence type="predicted"/>
<feature type="region of interest" description="Disordered" evidence="1">
    <location>
        <begin position="612"/>
        <end position="636"/>
    </location>
</feature>
<dbReference type="RefSeq" id="WP_168629353.1">
    <property type="nucleotide sequence ID" value="NZ_BONL01000027.1"/>
</dbReference>
<dbReference type="Proteomes" id="UP000581206">
    <property type="component" value="Unassembled WGS sequence"/>
</dbReference>
<feature type="domain" description="GmrSD restriction endonucleases C-terminal" evidence="3">
    <location>
        <begin position="445"/>
        <end position="605"/>
    </location>
</feature>
<feature type="domain" description="GmrSD restriction endonucleases N-terminal" evidence="2">
    <location>
        <begin position="10"/>
        <end position="245"/>
    </location>
</feature>
<evidence type="ECO:0000313" key="5">
    <source>
        <dbReference type="Proteomes" id="UP000581206"/>
    </source>
</evidence>
<name>A0A7X6QYK8_9CELL</name>
<keyword evidence="5" id="KW-1185">Reference proteome</keyword>
<dbReference type="InterPro" id="IPR004919">
    <property type="entry name" value="GmrSD_N"/>
</dbReference>
<protein>
    <submittedName>
        <fullName evidence="4">DUF262 domain-containing protein</fullName>
    </submittedName>
</protein>
<gene>
    <name evidence="4" type="ORF">HGA03_06185</name>
</gene>
<sequence>MKAGDEKLTEVFTTKVRYEIPIFQRPYTWDEDKNWLPLWDDLRQAAERAEAVAATEAGPDEQQELFLGALVTQHRPPVPKRVPTKQVIDGQQRMTTLQVFFASAHRVAHELGATDAADSFRTLIRNPVSSESDYPGDAYKLTPLPDDAPAFRWSVRLAGDDASCPDSDHKLVRAAAWFEDTVRTWAQEAIDPVDRLDMLHFAVTEQIKVVSVYLDARDDPQVIFEALNYKGEPLDPTDLVKNLLFQRIDAQGDHSVAHSLHEQHWRLLDDSSWRRKVTTGRISRVRADTLLAYWLSAQLGDVVSVEHLYATFKTWLLASEPTPRAADVVIDIRRWADTMDELIARPTTDPVRQVVDRLEATNTTTPWPMLLFLHATGDVPPEQATLGARALDSFLMRRAVCGMTAKDYNRLFGSVLGKVRSAAPEVAGHTVVDELAAQTADARSWPTDSEFIQALVADDIYNTIPRARLRSLLVGLDTALHNDHQEHREALTATNQALTVEHILPQHWEEHWPLPGERDADVEHAVRAGHVHQLGNLTLTVRRLNSALSNAPWSAKRPTIQKHSLLRLTTASILTVPEGVKDWTSSAWEQDWDESRIQVRTFWLTRLALSTWSRPDPSPDSAQSAQSVAEVGEPAS</sequence>
<accession>A0A7X6QYK8</accession>
<dbReference type="Pfam" id="PF07510">
    <property type="entry name" value="GmrSD_C"/>
    <property type="match status" value="1"/>
</dbReference>
<evidence type="ECO:0000313" key="4">
    <source>
        <dbReference type="EMBL" id="NKY22252.1"/>
    </source>
</evidence>
<dbReference type="PANTHER" id="PTHR35149:SF1">
    <property type="entry name" value="DUF5655 DOMAIN-CONTAINING PROTEIN"/>
    <property type="match status" value="1"/>
</dbReference>
<dbReference type="PANTHER" id="PTHR35149">
    <property type="entry name" value="SLL5132 PROTEIN"/>
    <property type="match status" value="1"/>
</dbReference>
<dbReference type="InterPro" id="IPR011089">
    <property type="entry name" value="GmrSD_C"/>
</dbReference>
<dbReference type="EMBL" id="JAAXOX010000002">
    <property type="protein sequence ID" value="NKY22252.1"/>
    <property type="molecule type" value="Genomic_DNA"/>
</dbReference>
<dbReference type="Pfam" id="PF03235">
    <property type="entry name" value="GmrSD_N"/>
    <property type="match status" value="1"/>
</dbReference>
<comment type="caution">
    <text evidence="4">The sequence shown here is derived from an EMBL/GenBank/DDBJ whole genome shotgun (WGS) entry which is preliminary data.</text>
</comment>
<organism evidence="4 5">
    <name type="scientific">Cellulomonas denverensis</name>
    <dbReference type="NCBI Taxonomy" id="264297"/>
    <lineage>
        <taxon>Bacteria</taxon>
        <taxon>Bacillati</taxon>
        <taxon>Actinomycetota</taxon>
        <taxon>Actinomycetes</taxon>
        <taxon>Micrococcales</taxon>
        <taxon>Cellulomonadaceae</taxon>
        <taxon>Cellulomonas</taxon>
    </lineage>
</organism>
<evidence type="ECO:0000256" key="1">
    <source>
        <dbReference type="SAM" id="MobiDB-lite"/>
    </source>
</evidence>
<evidence type="ECO:0000259" key="3">
    <source>
        <dbReference type="Pfam" id="PF07510"/>
    </source>
</evidence>
<reference evidence="4 5" key="1">
    <citation type="submission" date="2020-04" db="EMBL/GenBank/DDBJ databases">
        <title>MicrobeNet Type strains.</title>
        <authorList>
            <person name="Nicholson A.C."/>
        </authorList>
    </citation>
    <scope>NUCLEOTIDE SEQUENCE [LARGE SCALE GENOMIC DNA]</scope>
    <source>
        <strain evidence="4 5">ATCC BAA-788</strain>
    </source>
</reference>